<proteinExistence type="predicted"/>
<evidence type="ECO:0000313" key="2">
    <source>
        <dbReference type="EMBL" id="CAI8595316.1"/>
    </source>
</evidence>
<reference evidence="2 3" key="1">
    <citation type="submission" date="2023-01" db="EMBL/GenBank/DDBJ databases">
        <authorList>
            <person name="Kreplak J."/>
        </authorList>
    </citation>
    <scope>NUCLEOTIDE SEQUENCE [LARGE SCALE GENOMIC DNA]</scope>
</reference>
<dbReference type="Pfam" id="PF26175">
    <property type="entry name" value="HTH_FAR1"/>
    <property type="match status" value="1"/>
</dbReference>
<keyword evidence="3" id="KW-1185">Reference proteome</keyword>
<dbReference type="InterPro" id="IPR058778">
    <property type="entry name" value="HTH_FAR1-11-like"/>
</dbReference>
<protein>
    <recommendedName>
        <fullName evidence="1">FAR1-related sequence 11-like HTH-like domain-containing protein</fullName>
    </recommendedName>
</protein>
<organism evidence="2 3">
    <name type="scientific">Vicia faba</name>
    <name type="common">Broad bean</name>
    <name type="synonym">Faba vulgaris</name>
    <dbReference type="NCBI Taxonomy" id="3906"/>
    <lineage>
        <taxon>Eukaryota</taxon>
        <taxon>Viridiplantae</taxon>
        <taxon>Streptophyta</taxon>
        <taxon>Embryophyta</taxon>
        <taxon>Tracheophyta</taxon>
        <taxon>Spermatophyta</taxon>
        <taxon>Magnoliopsida</taxon>
        <taxon>eudicotyledons</taxon>
        <taxon>Gunneridae</taxon>
        <taxon>Pentapetalae</taxon>
        <taxon>rosids</taxon>
        <taxon>fabids</taxon>
        <taxon>Fabales</taxon>
        <taxon>Fabaceae</taxon>
        <taxon>Papilionoideae</taxon>
        <taxon>50 kb inversion clade</taxon>
        <taxon>NPAAA clade</taxon>
        <taxon>Hologalegina</taxon>
        <taxon>IRL clade</taxon>
        <taxon>Fabeae</taxon>
        <taxon>Vicia</taxon>
    </lineage>
</organism>
<dbReference type="PANTHER" id="PTHR47718">
    <property type="entry name" value="OS01G0519700 PROTEIN"/>
    <property type="match status" value="1"/>
</dbReference>
<sequence>MKHFSRVDRKRDHQRLTRTKCISRLCVHYKVDTNRYVVPLFEEAHNHELTLSRFVHLHLIYHEISKANRAQIDNLQSHGIRTCHLMRYMVAQKGGYARVGFTKKDLYNYFDRKMCATIKDGDVVAALNYLNVKSSVDPMLYAKYYVNSNGRIKSLFWADGSSRSDYFCFWRCGCVRHKLQEEQIQLPISYIFRV</sequence>
<dbReference type="PANTHER" id="PTHR47718:SF15">
    <property type="entry name" value="PROTEIN FAR1-RELATED SEQUENCE 5-LIKE"/>
    <property type="match status" value="1"/>
</dbReference>
<gene>
    <name evidence="2" type="ORF">VFH_I185400</name>
</gene>
<evidence type="ECO:0000313" key="3">
    <source>
        <dbReference type="Proteomes" id="UP001157006"/>
    </source>
</evidence>
<dbReference type="Proteomes" id="UP001157006">
    <property type="component" value="Chromosome 1S"/>
</dbReference>
<name>A0AAV0ZA75_VICFA</name>
<dbReference type="EMBL" id="OX451735">
    <property type="protein sequence ID" value="CAI8595316.1"/>
    <property type="molecule type" value="Genomic_DNA"/>
</dbReference>
<evidence type="ECO:0000259" key="1">
    <source>
        <dbReference type="Pfam" id="PF26175"/>
    </source>
</evidence>
<feature type="domain" description="FAR1-related sequence 11-like HTH-like" evidence="1">
    <location>
        <begin position="64"/>
        <end position="111"/>
    </location>
</feature>
<dbReference type="AlphaFoldDB" id="A0AAV0ZA75"/>
<accession>A0AAV0ZA75</accession>